<proteinExistence type="inferred from homology"/>
<gene>
    <name evidence="2" type="ORF">K432DRAFT_415636</name>
</gene>
<reference evidence="2 3" key="1">
    <citation type="journal article" date="2016" name="Nat. Commun.">
        <title>Ectomycorrhizal ecology is imprinted in the genome of the dominant symbiotic fungus Cenococcum geophilum.</title>
        <authorList>
            <consortium name="DOE Joint Genome Institute"/>
            <person name="Peter M."/>
            <person name="Kohler A."/>
            <person name="Ohm R.A."/>
            <person name="Kuo A."/>
            <person name="Krutzmann J."/>
            <person name="Morin E."/>
            <person name="Arend M."/>
            <person name="Barry K.W."/>
            <person name="Binder M."/>
            <person name="Choi C."/>
            <person name="Clum A."/>
            <person name="Copeland A."/>
            <person name="Grisel N."/>
            <person name="Haridas S."/>
            <person name="Kipfer T."/>
            <person name="LaButti K."/>
            <person name="Lindquist E."/>
            <person name="Lipzen A."/>
            <person name="Maire R."/>
            <person name="Meier B."/>
            <person name="Mihaltcheva S."/>
            <person name="Molinier V."/>
            <person name="Murat C."/>
            <person name="Poggeler S."/>
            <person name="Quandt C.A."/>
            <person name="Sperisen C."/>
            <person name="Tritt A."/>
            <person name="Tisserant E."/>
            <person name="Crous P.W."/>
            <person name="Henrissat B."/>
            <person name="Nehls U."/>
            <person name="Egli S."/>
            <person name="Spatafora J.W."/>
            <person name="Grigoriev I.V."/>
            <person name="Martin F.M."/>
        </authorList>
    </citation>
    <scope>NUCLEOTIDE SEQUENCE [LARGE SCALE GENOMIC DNA]</scope>
    <source>
        <strain evidence="2 3">CBS 459.81</strain>
    </source>
</reference>
<protein>
    <recommendedName>
        <fullName evidence="4">NAD(P)-binding protein</fullName>
    </recommendedName>
</protein>
<dbReference type="Gene3D" id="3.40.50.720">
    <property type="entry name" value="NAD(P)-binding Rossmann-like Domain"/>
    <property type="match status" value="1"/>
</dbReference>
<name>A0A8E2EDH8_9PEZI</name>
<evidence type="ECO:0000313" key="2">
    <source>
        <dbReference type="EMBL" id="OCK82021.1"/>
    </source>
</evidence>
<evidence type="ECO:0008006" key="4">
    <source>
        <dbReference type="Google" id="ProtNLM"/>
    </source>
</evidence>
<dbReference type="InterPro" id="IPR051468">
    <property type="entry name" value="Fungal_SecMetab_SDRs"/>
</dbReference>
<dbReference type="PANTHER" id="PTHR43544:SF36">
    <property type="entry name" value="CHAIN OXIDOREDUCTASE (CSGA), PUTATIVE (AFU_ORTHOLOGUE AFUA_4G00910)-RELATED"/>
    <property type="match status" value="1"/>
</dbReference>
<sequence>MANGKCTRVDWKRKWRFLGLELVAQLASTPDKADLSHCSLRSSLRSIIRSSSAALLITVKKAAKTIALRVEDKGLDVLMNNAGFMPYTSGGIEKIDCRTDIDMVLTANVMGVQSVTSAFMPWLRKGAENKALGFIGQAQYLSQAALNMLTAQYVQGYVEGFAFITLRCGCSSMDMGGADADLTTEQGTMAVVDVVNGKGKEDNGKFFNILLKRLENNPRLNQHNGAILHW</sequence>
<dbReference type="AlphaFoldDB" id="A0A8E2EDH8"/>
<organism evidence="2 3">
    <name type="scientific">Lepidopterella palustris CBS 459.81</name>
    <dbReference type="NCBI Taxonomy" id="1314670"/>
    <lineage>
        <taxon>Eukaryota</taxon>
        <taxon>Fungi</taxon>
        <taxon>Dikarya</taxon>
        <taxon>Ascomycota</taxon>
        <taxon>Pezizomycotina</taxon>
        <taxon>Dothideomycetes</taxon>
        <taxon>Pleosporomycetidae</taxon>
        <taxon>Mytilinidiales</taxon>
        <taxon>Argynnaceae</taxon>
        <taxon>Lepidopterella</taxon>
    </lineage>
</organism>
<dbReference type="InterPro" id="IPR036291">
    <property type="entry name" value="NAD(P)-bd_dom_sf"/>
</dbReference>
<accession>A0A8E2EDH8</accession>
<dbReference type="SUPFAM" id="SSF51735">
    <property type="entry name" value="NAD(P)-binding Rossmann-fold domains"/>
    <property type="match status" value="1"/>
</dbReference>
<dbReference type="EMBL" id="KV744901">
    <property type="protein sequence ID" value="OCK82021.1"/>
    <property type="molecule type" value="Genomic_DNA"/>
</dbReference>
<comment type="similarity">
    <text evidence="1">Belongs to the short-chain dehydrogenases/reductases (SDR) family.</text>
</comment>
<evidence type="ECO:0000313" key="3">
    <source>
        <dbReference type="Proteomes" id="UP000250266"/>
    </source>
</evidence>
<keyword evidence="3" id="KW-1185">Reference proteome</keyword>
<dbReference type="Proteomes" id="UP000250266">
    <property type="component" value="Unassembled WGS sequence"/>
</dbReference>
<dbReference type="PANTHER" id="PTHR43544">
    <property type="entry name" value="SHORT-CHAIN DEHYDROGENASE/REDUCTASE"/>
    <property type="match status" value="1"/>
</dbReference>
<evidence type="ECO:0000256" key="1">
    <source>
        <dbReference type="ARBA" id="ARBA00006484"/>
    </source>
</evidence>
<dbReference type="GO" id="GO:0016491">
    <property type="term" value="F:oxidoreductase activity"/>
    <property type="evidence" value="ECO:0007669"/>
    <property type="project" value="TreeGrafter"/>
</dbReference>
<dbReference type="GO" id="GO:0005737">
    <property type="term" value="C:cytoplasm"/>
    <property type="evidence" value="ECO:0007669"/>
    <property type="project" value="TreeGrafter"/>
</dbReference>
<dbReference type="OrthoDB" id="7289984at2759"/>